<dbReference type="Proteomes" id="UP001358586">
    <property type="component" value="Chromosome 3"/>
</dbReference>
<evidence type="ECO:0000313" key="1">
    <source>
        <dbReference type="EMBL" id="KAK5839376.1"/>
    </source>
</evidence>
<accession>A0ABR0QJY5</accession>
<reference evidence="1 2" key="1">
    <citation type="submission" date="2023-03" db="EMBL/GenBank/DDBJ databases">
        <title>WGS of Gossypium arboreum.</title>
        <authorList>
            <person name="Yu D."/>
        </authorList>
    </citation>
    <scope>NUCLEOTIDE SEQUENCE [LARGE SCALE GENOMIC DNA]</scope>
    <source>
        <tissue evidence="1">Leaf</tissue>
    </source>
</reference>
<sequence>MGNQDVRLVEDFINPNTRRWKIDTILNIFNKRDAERILKIPLLQYLSDDHITWRGEASGEYYIHNGYKLIIQGLTNSTARQEQGIKGNERSGNKTAHAIAQEGLSRGEDGYWVGDAPALVEAAAAEDCSLHEPP</sequence>
<name>A0ABR0QJY5_GOSAR</name>
<proteinExistence type="predicted"/>
<comment type="caution">
    <text evidence="1">The sequence shown here is derived from an EMBL/GenBank/DDBJ whole genome shotgun (WGS) entry which is preliminary data.</text>
</comment>
<dbReference type="EMBL" id="JARKNE010000003">
    <property type="protein sequence ID" value="KAK5839376.1"/>
    <property type="molecule type" value="Genomic_DNA"/>
</dbReference>
<protein>
    <submittedName>
        <fullName evidence="1">Uncharacterized protein</fullName>
    </submittedName>
</protein>
<gene>
    <name evidence="1" type="ORF">PVK06_008155</name>
</gene>
<evidence type="ECO:0000313" key="2">
    <source>
        <dbReference type="Proteomes" id="UP001358586"/>
    </source>
</evidence>
<keyword evidence="2" id="KW-1185">Reference proteome</keyword>
<organism evidence="1 2">
    <name type="scientific">Gossypium arboreum</name>
    <name type="common">Tree cotton</name>
    <name type="synonym">Gossypium nanking</name>
    <dbReference type="NCBI Taxonomy" id="29729"/>
    <lineage>
        <taxon>Eukaryota</taxon>
        <taxon>Viridiplantae</taxon>
        <taxon>Streptophyta</taxon>
        <taxon>Embryophyta</taxon>
        <taxon>Tracheophyta</taxon>
        <taxon>Spermatophyta</taxon>
        <taxon>Magnoliopsida</taxon>
        <taxon>eudicotyledons</taxon>
        <taxon>Gunneridae</taxon>
        <taxon>Pentapetalae</taxon>
        <taxon>rosids</taxon>
        <taxon>malvids</taxon>
        <taxon>Malvales</taxon>
        <taxon>Malvaceae</taxon>
        <taxon>Malvoideae</taxon>
        <taxon>Gossypium</taxon>
    </lineage>
</organism>